<proteinExistence type="predicted"/>
<name>A0AAQ0BS93_BURGL</name>
<evidence type="ECO:0000313" key="4">
    <source>
        <dbReference type="Proteomes" id="UP000594892"/>
    </source>
</evidence>
<reference evidence="2 4" key="1">
    <citation type="submission" date="2020-12" db="EMBL/GenBank/DDBJ databases">
        <title>FDA dAtabase for Regulatory Grade micrObial Sequences (FDA-ARGOS): Supporting development and validation of Infectious Disease Dx tests.</title>
        <authorList>
            <person name="Minogue T."/>
            <person name="Wolcott M."/>
            <person name="Wasieloski L."/>
            <person name="Aguilar W."/>
            <person name="Moore D."/>
            <person name="Jaissle J."/>
            <person name="Tallon L."/>
            <person name="Sadzewicz L."/>
            <person name="Zhao X."/>
            <person name="Boylan J."/>
            <person name="Ott S."/>
            <person name="Bowen H."/>
            <person name="Vavikolanu K."/>
            <person name="Mehta A."/>
            <person name="Aluvathingal J."/>
            <person name="Nadendla S."/>
            <person name="Yan Y."/>
            <person name="Sichtig H."/>
        </authorList>
    </citation>
    <scope>NUCLEOTIDE SEQUENCE [LARGE SCALE GENOMIC DNA]</scope>
    <source>
        <strain evidence="2 4">FDAARGOS_949</strain>
    </source>
</reference>
<organism evidence="2 4">
    <name type="scientific">Burkholderia glumae</name>
    <name type="common">Pseudomonas glumae</name>
    <dbReference type="NCBI Taxonomy" id="337"/>
    <lineage>
        <taxon>Bacteria</taxon>
        <taxon>Pseudomonadati</taxon>
        <taxon>Pseudomonadota</taxon>
        <taxon>Betaproteobacteria</taxon>
        <taxon>Burkholderiales</taxon>
        <taxon>Burkholderiaceae</taxon>
        <taxon>Burkholderia</taxon>
    </lineage>
</organism>
<keyword evidence="1" id="KW-0812">Transmembrane</keyword>
<dbReference type="Proteomes" id="UP001056386">
    <property type="component" value="Chromosome 2"/>
</dbReference>
<evidence type="ECO:0000313" key="5">
    <source>
        <dbReference type="Proteomes" id="UP001056386"/>
    </source>
</evidence>
<keyword evidence="1" id="KW-1133">Transmembrane helix</keyword>
<dbReference type="EMBL" id="CP065600">
    <property type="protein sequence ID" value="QPQ90431.1"/>
    <property type="molecule type" value="Genomic_DNA"/>
</dbReference>
<evidence type="ECO:0008006" key="6">
    <source>
        <dbReference type="Google" id="ProtNLM"/>
    </source>
</evidence>
<reference evidence="3" key="2">
    <citation type="submission" date="2022-06" db="EMBL/GenBank/DDBJ databases">
        <title>Draft genome sequence of Burkholderia glumae strain GR20004 isolated from rice panicle showing bacterial panicle blight.</title>
        <authorList>
            <person name="Choi S.Y."/>
            <person name="Lee Y.H."/>
        </authorList>
    </citation>
    <scope>NUCLEOTIDE SEQUENCE</scope>
    <source>
        <strain evidence="3">GR20004</strain>
    </source>
</reference>
<gene>
    <name evidence="2" type="ORF">I6H06_01280</name>
    <name evidence="3" type="ORF">NFI99_03530</name>
</gene>
<evidence type="ECO:0000256" key="1">
    <source>
        <dbReference type="SAM" id="Phobius"/>
    </source>
</evidence>
<dbReference type="RefSeq" id="WP_017432642.1">
    <property type="nucleotide sequence ID" value="NZ_CP021075.1"/>
</dbReference>
<evidence type="ECO:0000313" key="2">
    <source>
        <dbReference type="EMBL" id="QPQ90431.1"/>
    </source>
</evidence>
<keyword evidence="5" id="KW-1185">Reference proteome</keyword>
<dbReference type="Proteomes" id="UP000594892">
    <property type="component" value="Chromosome 1"/>
</dbReference>
<dbReference type="AlphaFoldDB" id="A0AAQ0BS93"/>
<keyword evidence="1" id="KW-0472">Membrane</keyword>
<protein>
    <recommendedName>
        <fullName evidence="6">Transmembrane protein</fullName>
    </recommendedName>
</protein>
<accession>A0AAQ0BS93</accession>
<sequence length="62" mass="6673">MATIKFSSNLPIGCVLEESVTVLVILKVIAASLLVLAIPAALCMVLRFVMMGVAALFEFIYK</sequence>
<evidence type="ECO:0000313" key="3">
    <source>
        <dbReference type="EMBL" id="USS43544.1"/>
    </source>
</evidence>
<feature type="transmembrane region" description="Helical" evidence="1">
    <location>
        <begin position="20"/>
        <end position="38"/>
    </location>
</feature>
<dbReference type="EMBL" id="CP099583">
    <property type="protein sequence ID" value="USS43544.1"/>
    <property type="molecule type" value="Genomic_DNA"/>
</dbReference>
<dbReference type="GeneID" id="45695198"/>